<protein>
    <submittedName>
        <fullName evidence="2">Uncharacterized protein</fullName>
    </submittedName>
</protein>
<dbReference type="InParanoid" id="A0A0D0AY22"/>
<keyword evidence="3" id="KW-1185">Reference proteome</keyword>
<dbReference type="Gene3D" id="2.130.10.10">
    <property type="entry name" value="YVTN repeat-like/Quinoprotein amine dehydrogenase"/>
    <property type="match status" value="1"/>
</dbReference>
<dbReference type="STRING" id="930992.A0A0D0AY22"/>
<evidence type="ECO:0000256" key="1">
    <source>
        <dbReference type="PROSITE-ProRule" id="PRU00221"/>
    </source>
</evidence>
<gene>
    <name evidence="2" type="ORF">CY34DRAFT_492294</name>
</gene>
<dbReference type="HOGENOM" id="CLU_000288_57_30_1"/>
<dbReference type="InterPro" id="IPR001680">
    <property type="entry name" value="WD40_rpt"/>
</dbReference>
<proteinExistence type="predicted"/>
<sequence>MASSSKRPGIPANKSVLKPVMTSEGHKPYIICFSNVFHKEHKDCSNISYFHDGKQLIRGSHDKTIRRWDLREGQEIKEAQGVCDDYHIGATVVSRDGRWVELATLGTGNVRTFQRCGGGVANSATV</sequence>
<feature type="repeat" description="WD" evidence="1">
    <location>
        <begin position="37"/>
        <end position="78"/>
    </location>
</feature>
<evidence type="ECO:0000313" key="2">
    <source>
        <dbReference type="EMBL" id="KIK36773.1"/>
    </source>
</evidence>
<evidence type="ECO:0000313" key="3">
    <source>
        <dbReference type="Proteomes" id="UP000054485"/>
    </source>
</evidence>
<reference evidence="3" key="2">
    <citation type="submission" date="2015-01" db="EMBL/GenBank/DDBJ databases">
        <title>Evolutionary Origins and Diversification of the Mycorrhizal Mutualists.</title>
        <authorList>
            <consortium name="DOE Joint Genome Institute"/>
            <consortium name="Mycorrhizal Genomics Consortium"/>
            <person name="Kohler A."/>
            <person name="Kuo A."/>
            <person name="Nagy L.G."/>
            <person name="Floudas D."/>
            <person name="Copeland A."/>
            <person name="Barry K.W."/>
            <person name="Cichocki N."/>
            <person name="Veneault-Fourrey C."/>
            <person name="LaButti K."/>
            <person name="Lindquist E.A."/>
            <person name="Lipzen A."/>
            <person name="Lundell T."/>
            <person name="Morin E."/>
            <person name="Murat C."/>
            <person name="Riley R."/>
            <person name="Ohm R."/>
            <person name="Sun H."/>
            <person name="Tunlid A."/>
            <person name="Henrissat B."/>
            <person name="Grigoriev I.V."/>
            <person name="Hibbett D.S."/>
            <person name="Martin F."/>
        </authorList>
    </citation>
    <scope>NUCLEOTIDE SEQUENCE [LARGE SCALE GENOMIC DNA]</scope>
    <source>
        <strain evidence="3">UH-Slu-Lm8-n1</strain>
    </source>
</reference>
<dbReference type="Proteomes" id="UP000054485">
    <property type="component" value="Unassembled WGS sequence"/>
</dbReference>
<dbReference type="PROSITE" id="PS50082">
    <property type="entry name" value="WD_REPEATS_2"/>
    <property type="match status" value="1"/>
</dbReference>
<dbReference type="AlphaFoldDB" id="A0A0D0AY22"/>
<organism evidence="2 3">
    <name type="scientific">Suillus luteus UH-Slu-Lm8-n1</name>
    <dbReference type="NCBI Taxonomy" id="930992"/>
    <lineage>
        <taxon>Eukaryota</taxon>
        <taxon>Fungi</taxon>
        <taxon>Dikarya</taxon>
        <taxon>Basidiomycota</taxon>
        <taxon>Agaricomycotina</taxon>
        <taxon>Agaricomycetes</taxon>
        <taxon>Agaricomycetidae</taxon>
        <taxon>Boletales</taxon>
        <taxon>Suillineae</taxon>
        <taxon>Suillaceae</taxon>
        <taxon>Suillus</taxon>
    </lineage>
</organism>
<reference evidence="2 3" key="1">
    <citation type="submission" date="2014-04" db="EMBL/GenBank/DDBJ databases">
        <authorList>
            <consortium name="DOE Joint Genome Institute"/>
            <person name="Kuo A."/>
            <person name="Ruytinx J."/>
            <person name="Rineau F."/>
            <person name="Colpaert J."/>
            <person name="Kohler A."/>
            <person name="Nagy L.G."/>
            <person name="Floudas D."/>
            <person name="Copeland A."/>
            <person name="Barry K.W."/>
            <person name="Cichocki N."/>
            <person name="Veneault-Fourrey C."/>
            <person name="LaButti K."/>
            <person name="Lindquist E.A."/>
            <person name="Lipzen A."/>
            <person name="Lundell T."/>
            <person name="Morin E."/>
            <person name="Murat C."/>
            <person name="Sun H."/>
            <person name="Tunlid A."/>
            <person name="Henrissat B."/>
            <person name="Grigoriev I.V."/>
            <person name="Hibbett D.S."/>
            <person name="Martin F."/>
            <person name="Nordberg H.P."/>
            <person name="Cantor M.N."/>
            <person name="Hua S.X."/>
        </authorList>
    </citation>
    <scope>NUCLEOTIDE SEQUENCE [LARGE SCALE GENOMIC DNA]</scope>
    <source>
        <strain evidence="2 3">UH-Slu-Lm8-n1</strain>
    </source>
</reference>
<dbReference type="SUPFAM" id="SSF69322">
    <property type="entry name" value="Tricorn protease domain 2"/>
    <property type="match status" value="1"/>
</dbReference>
<dbReference type="OrthoDB" id="2624652at2759"/>
<dbReference type="InterPro" id="IPR015943">
    <property type="entry name" value="WD40/YVTN_repeat-like_dom_sf"/>
</dbReference>
<name>A0A0D0AY22_9AGAM</name>
<accession>A0A0D0AY22</accession>
<dbReference type="EMBL" id="KN835499">
    <property type="protein sequence ID" value="KIK36773.1"/>
    <property type="molecule type" value="Genomic_DNA"/>
</dbReference>
<keyword evidence="1" id="KW-0853">WD repeat</keyword>